<name>A0A0D2T3B0_GOSRA</name>
<keyword evidence="3" id="KW-1185">Reference proteome</keyword>
<feature type="compositionally biased region" description="Polar residues" evidence="1">
    <location>
        <begin position="23"/>
        <end position="34"/>
    </location>
</feature>
<gene>
    <name evidence="2" type="ORF">B456_011G062800</name>
</gene>
<sequence>MYNQPHPQAEEFQRGLLPPQMMRQPSASSTTLNSEYHHPGAPPQMPPYNAHGDNFAAKRMRKLTQMRAVDYTSTVVRYMQIRMSQWDSRDKTTLQIRMF</sequence>
<proteinExistence type="predicted"/>
<dbReference type="Gramene" id="KJB70198">
    <property type="protein sequence ID" value="KJB70198"/>
    <property type="gene ID" value="B456_011G062800"/>
</dbReference>
<dbReference type="Proteomes" id="UP000032304">
    <property type="component" value="Chromosome 11"/>
</dbReference>
<dbReference type="AlphaFoldDB" id="A0A0D2T3B0"/>
<dbReference type="OMA" id="AHGDNFT"/>
<accession>A0A0D2T3B0</accession>
<dbReference type="STRING" id="29730.A0A0D2T3B0"/>
<feature type="region of interest" description="Disordered" evidence="1">
    <location>
        <begin position="1"/>
        <end position="52"/>
    </location>
</feature>
<organism evidence="2 3">
    <name type="scientific">Gossypium raimondii</name>
    <name type="common">Peruvian cotton</name>
    <name type="synonym">Gossypium klotzschianum subsp. raimondii</name>
    <dbReference type="NCBI Taxonomy" id="29730"/>
    <lineage>
        <taxon>Eukaryota</taxon>
        <taxon>Viridiplantae</taxon>
        <taxon>Streptophyta</taxon>
        <taxon>Embryophyta</taxon>
        <taxon>Tracheophyta</taxon>
        <taxon>Spermatophyta</taxon>
        <taxon>Magnoliopsida</taxon>
        <taxon>eudicotyledons</taxon>
        <taxon>Gunneridae</taxon>
        <taxon>Pentapetalae</taxon>
        <taxon>rosids</taxon>
        <taxon>malvids</taxon>
        <taxon>Malvales</taxon>
        <taxon>Malvaceae</taxon>
        <taxon>Malvoideae</taxon>
        <taxon>Gossypium</taxon>
    </lineage>
</organism>
<evidence type="ECO:0000313" key="2">
    <source>
        <dbReference type="EMBL" id="KJB70198.1"/>
    </source>
</evidence>
<evidence type="ECO:0000313" key="3">
    <source>
        <dbReference type="Proteomes" id="UP000032304"/>
    </source>
</evidence>
<dbReference type="EMBL" id="CM001750">
    <property type="protein sequence ID" value="KJB70198.1"/>
    <property type="molecule type" value="Genomic_DNA"/>
</dbReference>
<reference evidence="2 3" key="1">
    <citation type="journal article" date="2012" name="Nature">
        <title>Repeated polyploidization of Gossypium genomes and the evolution of spinnable cotton fibres.</title>
        <authorList>
            <person name="Paterson A.H."/>
            <person name="Wendel J.F."/>
            <person name="Gundlach H."/>
            <person name="Guo H."/>
            <person name="Jenkins J."/>
            <person name="Jin D."/>
            <person name="Llewellyn D."/>
            <person name="Showmaker K.C."/>
            <person name="Shu S."/>
            <person name="Udall J."/>
            <person name="Yoo M.J."/>
            <person name="Byers R."/>
            <person name="Chen W."/>
            <person name="Doron-Faigenboim A."/>
            <person name="Duke M.V."/>
            <person name="Gong L."/>
            <person name="Grimwood J."/>
            <person name="Grover C."/>
            <person name="Grupp K."/>
            <person name="Hu G."/>
            <person name="Lee T.H."/>
            <person name="Li J."/>
            <person name="Lin L."/>
            <person name="Liu T."/>
            <person name="Marler B.S."/>
            <person name="Page J.T."/>
            <person name="Roberts A.W."/>
            <person name="Romanel E."/>
            <person name="Sanders W.S."/>
            <person name="Szadkowski E."/>
            <person name="Tan X."/>
            <person name="Tang H."/>
            <person name="Xu C."/>
            <person name="Wang J."/>
            <person name="Wang Z."/>
            <person name="Zhang D."/>
            <person name="Zhang L."/>
            <person name="Ashrafi H."/>
            <person name="Bedon F."/>
            <person name="Bowers J.E."/>
            <person name="Brubaker C.L."/>
            <person name="Chee P.W."/>
            <person name="Das S."/>
            <person name="Gingle A.R."/>
            <person name="Haigler C.H."/>
            <person name="Harker D."/>
            <person name="Hoffmann L.V."/>
            <person name="Hovav R."/>
            <person name="Jones D.C."/>
            <person name="Lemke C."/>
            <person name="Mansoor S."/>
            <person name="ur Rahman M."/>
            <person name="Rainville L.N."/>
            <person name="Rambani A."/>
            <person name="Reddy U.K."/>
            <person name="Rong J.K."/>
            <person name="Saranga Y."/>
            <person name="Scheffler B.E."/>
            <person name="Scheffler J.A."/>
            <person name="Stelly D.M."/>
            <person name="Triplett B.A."/>
            <person name="Van Deynze A."/>
            <person name="Vaslin M.F."/>
            <person name="Waghmare V.N."/>
            <person name="Walford S.A."/>
            <person name="Wright R.J."/>
            <person name="Zaki E.A."/>
            <person name="Zhang T."/>
            <person name="Dennis E.S."/>
            <person name="Mayer K.F."/>
            <person name="Peterson D.G."/>
            <person name="Rokhsar D.S."/>
            <person name="Wang X."/>
            <person name="Schmutz J."/>
        </authorList>
    </citation>
    <scope>NUCLEOTIDE SEQUENCE [LARGE SCALE GENOMIC DNA]</scope>
</reference>
<protein>
    <submittedName>
        <fullName evidence="2">Uncharacterized protein</fullName>
    </submittedName>
</protein>
<dbReference type="eggNOG" id="KOG0284">
    <property type="taxonomic scope" value="Eukaryota"/>
</dbReference>
<evidence type="ECO:0000256" key="1">
    <source>
        <dbReference type="SAM" id="MobiDB-lite"/>
    </source>
</evidence>